<evidence type="ECO:0000259" key="1">
    <source>
        <dbReference type="Pfam" id="PF13460"/>
    </source>
</evidence>
<evidence type="ECO:0000313" key="2">
    <source>
        <dbReference type="EMBL" id="ARN78258.1"/>
    </source>
</evidence>
<organism evidence="2 3">
    <name type="scientific">Nonlabens spongiae</name>
    <dbReference type="NCBI Taxonomy" id="331648"/>
    <lineage>
        <taxon>Bacteria</taxon>
        <taxon>Pseudomonadati</taxon>
        <taxon>Bacteroidota</taxon>
        <taxon>Flavobacteriia</taxon>
        <taxon>Flavobacteriales</taxon>
        <taxon>Flavobacteriaceae</taxon>
        <taxon>Nonlabens</taxon>
    </lineage>
</organism>
<gene>
    <name evidence="2" type="ORF">BST97_09790</name>
</gene>
<proteinExistence type="predicted"/>
<dbReference type="STRING" id="331648.BST97_09790"/>
<dbReference type="EMBL" id="CP019344">
    <property type="protein sequence ID" value="ARN78258.1"/>
    <property type="molecule type" value="Genomic_DNA"/>
</dbReference>
<dbReference type="Proteomes" id="UP000193431">
    <property type="component" value="Chromosome"/>
</dbReference>
<dbReference type="PANTHER" id="PTHR48079">
    <property type="entry name" value="PROTEIN YEEZ"/>
    <property type="match status" value="1"/>
</dbReference>
<dbReference type="SUPFAM" id="SSF51735">
    <property type="entry name" value="NAD(P)-binding Rossmann-fold domains"/>
    <property type="match status" value="1"/>
</dbReference>
<dbReference type="Gene3D" id="3.40.50.720">
    <property type="entry name" value="NAD(P)-binding Rossmann-like Domain"/>
    <property type="match status" value="1"/>
</dbReference>
<name>A0A1W6MKW8_9FLAO</name>
<dbReference type="InterPro" id="IPR016040">
    <property type="entry name" value="NAD(P)-bd_dom"/>
</dbReference>
<dbReference type="Pfam" id="PF13460">
    <property type="entry name" value="NAD_binding_10"/>
    <property type="match status" value="1"/>
</dbReference>
<dbReference type="GO" id="GO:0005737">
    <property type="term" value="C:cytoplasm"/>
    <property type="evidence" value="ECO:0007669"/>
    <property type="project" value="TreeGrafter"/>
</dbReference>
<reference evidence="2 3" key="1">
    <citation type="submission" date="2016-11" db="EMBL/GenBank/DDBJ databases">
        <title>Trade-off between light-utilization and light-protection in marine flavobacteria.</title>
        <authorList>
            <person name="Kumagai Y."/>
        </authorList>
    </citation>
    <scope>NUCLEOTIDE SEQUENCE [LARGE SCALE GENOMIC DNA]</scope>
    <source>
        <strain evidence="2 3">JCM 13191</strain>
    </source>
</reference>
<dbReference type="InterPro" id="IPR051783">
    <property type="entry name" value="NAD(P)-dependent_oxidoreduct"/>
</dbReference>
<dbReference type="OrthoDB" id="751203at2"/>
<sequence length="258" mass="28531">MTKKIGILGCGWLGKALGSKLVNSGFSVKGTVRKKEDFAQLEKLNIQPYQVELTPDKINGEIDGFLNGLNQLVFSLPPGTRKNPEYNFSGSINLLMDAIKPYGLNRILFVSSTSVFEGREGNPKYDENSIPNCSSASAQQLIQAENIIQKSGFQSIILRSGGQIGQDRHPVKYLAGRKGLSNPDAPVNLVSQDYLIELMTKLISAKNPPKIIHAISEPHESRKDYYSRIARERNLEIPEFDGSRGNAGKKIVSKYSNY</sequence>
<feature type="domain" description="NAD(P)-binding" evidence="1">
    <location>
        <begin position="11"/>
        <end position="178"/>
    </location>
</feature>
<dbReference type="InterPro" id="IPR036291">
    <property type="entry name" value="NAD(P)-bd_dom_sf"/>
</dbReference>
<evidence type="ECO:0000313" key="3">
    <source>
        <dbReference type="Proteomes" id="UP000193431"/>
    </source>
</evidence>
<dbReference type="PANTHER" id="PTHR48079:SF6">
    <property type="entry name" value="NAD(P)-BINDING DOMAIN-CONTAINING PROTEIN-RELATED"/>
    <property type="match status" value="1"/>
</dbReference>
<dbReference type="AlphaFoldDB" id="A0A1W6MKW8"/>
<dbReference type="RefSeq" id="WP_085767060.1">
    <property type="nucleotide sequence ID" value="NZ_CP019344.1"/>
</dbReference>
<protein>
    <recommendedName>
        <fullName evidence="1">NAD(P)-binding domain-containing protein</fullName>
    </recommendedName>
</protein>
<dbReference type="GO" id="GO:0004029">
    <property type="term" value="F:aldehyde dehydrogenase (NAD+) activity"/>
    <property type="evidence" value="ECO:0007669"/>
    <property type="project" value="TreeGrafter"/>
</dbReference>
<accession>A0A1W6MKW8</accession>
<keyword evidence="3" id="KW-1185">Reference proteome</keyword>